<reference evidence="2 3" key="1">
    <citation type="journal article" date="2007" name="Nature">
        <title>Evolution of genes and genomes on the Drosophila phylogeny.</title>
        <authorList>
            <consortium name="Drosophila 12 Genomes Consortium"/>
            <person name="Clark A.G."/>
            <person name="Eisen M.B."/>
            <person name="Smith D.R."/>
            <person name="Bergman C.M."/>
            <person name="Oliver B."/>
            <person name="Markow T.A."/>
            <person name="Kaufman T.C."/>
            <person name="Kellis M."/>
            <person name="Gelbart W."/>
            <person name="Iyer V.N."/>
            <person name="Pollard D.A."/>
            <person name="Sackton T.B."/>
            <person name="Larracuente A.M."/>
            <person name="Singh N.D."/>
            <person name="Abad J.P."/>
            <person name="Abt D.N."/>
            <person name="Adryan B."/>
            <person name="Aguade M."/>
            <person name="Akashi H."/>
            <person name="Anderson W.W."/>
            <person name="Aquadro C.F."/>
            <person name="Ardell D.H."/>
            <person name="Arguello R."/>
            <person name="Artieri C.G."/>
            <person name="Barbash D.A."/>
            <person name="Barker D."/>
            <person name="Barsanti P."/>
            <person name="Batterham P."/>
            <person name="Batzoglou S."/>
            <person name="Begun D."/>
            <person name="Bhutkar A."/>
            <person name="Blanco E."/>
            <person name="Bosak S.A."/>
            <person name="Bradley R.K."/>
            <person name="Brand A.D."/>
            <person name="Brent M.R."/>
            <person name="Brooks A.N."/>
            <person name="Brown R.H."/>
            <person name="Butlin R.K."/>
            <person name="Caggese C."/>
            <person name="Calvi B.R."/>
            <person name="Bernardo de Carvalho A."/>
            <person name="Caspi A."/>
            <person name="Castrezana S."/>
            <person name="Celniker S.E."/>
            <person name="Chang J.L."/>
            <person name="Chapple C."/>
            <person name="Chatterji S."/>
            <person name="Chinwalla A."/>
            <person name="Civetta A."/>
            <person name="Clifton S.W."/>
            <person name="Comeron J.M."/>
            <person name="Costello J.C."/>
            <person name="Coyne J.A."/>
            <person name="Daub J."/>
            <person name="David R.G."/>
            <person name="Delcher A.L."/>
            <person name="Delehaunty K."/>
            <person name="Do C.B."/>
            <person name="Ebling H."/>
            <person name="Edwards K."/>
            <person name="Eickbush T."/>
            <person name="Evans J.D."/>
            <person name="Filipski A."/>
            <person name="Findeiss S."/>
            <person name="Freyhult E."/>
            <person name="Fulton L."/>
            <person name="Fulton R."/>
            <person name="Garcia A.C."/>
            <person name="Gardiner A."/>
            <person name="Garfield D.A."/>
            <person name="Garvin B.E."/>
            <person name="Gibson G."/>
            <person name="Gilbert D."/>
            <person name="Gnerre S."/>
            <person name="Godfrey J."/>
            <person name="Good R."/>
            <person name="Gotea V."/>
            <person name="Gravely B."/>
            <person name="Greenberg A.J."/>
            <person name="Griffiths-Jones S."/>
            <person name="Gross S."/>
            <person name="Guigo R."/>
            <person name="Gustafson E.A."/>
            <person name="Haerty W."/>
            <person name="Hahn M.W."/>
            <person name="Halligan D.L."/>
            <person name="Halpern A.L."/>
            <person name="Halter G.M."/>
            <person name="Han M.V."/>
            <person name="Heger A."/>
            <person name="Hillier L."/>
            <person name="Hinrichs A.S."/>
            <person name="Holmes I."/>
            <person name="Hoskins R.A."/>
            <person name="Hubisz M.J."/>
            <person name="Hultmark D."/>
            <person name="Huntley M.A."/>
            <person name="Jaffe D.B."/>
            <person name="Jagadeeshan S."/>
            <person name="Jeck W.R."/>
            <person name="Johnson J."/>
            <person name="Jones C.D."/>
            <person name="Jordan W.C."/>
            <person name="Karpen G.H."/>
            <person name="Kataoka E."/>
            <person name="Keightley P.D."/>
            <person name="Kheradpour P."/>
            <person name="Kirkness E.F."/>
            <person name="Koerich L.B."/>
            <person name="Kristiansen K."/>
            <person name="Kudrna D."/>
            <person name="Kulathinal R.J."/>
            <person name="Kumar S."/>
            <person name="Kwok R."/>
            <person name="Lander E."/>
            <person name="Langley C.H."/>
            <person name="Lapoint R."/>
            <person name="Lazzaro B.P."/>
            <person name="Lee S.J."/>
            <person name="Levesque L."/>
            <person name="Li R."/>
            <person name="Lin C.F."/>
            <person name="Lin M.F."/>
            <person name="Lindblad-Toh K."/>
            <person name="Llopart A."/>
            <person name="Long M."/>
            <person name="Low L."/>
            <person name="Lozovsky E."/>
            <person name="Lu J."/>
            <person name="Luo M."/>
            <person name="Machado C.A."/>
            <person name="Makalowski W."/>
            <person name="Marzo M."/>
            <person name="Matsuda M."/>
            <person name="Matzkin L."/>
            <person name="McAllister B."/>
            <person name="McBride C.S."/>
            <person name="McKernan B."/>
            <person name="McKernan K."/>
            <person name="Mendez-Lago M."/>
            <person name="Minx P."/>
            <person name="Mollenhauer M.U."/>
            <person name="Montooth K."/>
            <person name="Mount S.M."/>
            <person name="Mu X."/>
            <person name="Myers E."/>
            <person name="Negre B."/>
            <person name="Newfeld S."/>
            <person name="Nielsen R."/>
            <person name="Noor M.A."/>
            <person name="O'Grady P."/>
            <person name="Pachter L."/>
            <person name="Papaceit M."/>
            <person name="Parisi M.J."/>
            <person name="Parisi M."/>
            <person name="Parts L."/>
            <person name="Pedersen J.S."/>
            <person name="Pesole G."/>
            <person name="Phillippy A.M."/>
            <person name="Ponting C.P."/>
            <person name="Pop M."/>
            <person name="Porcelli D."/>
            <person name="Powell J.R."/>
            <person name="Prohaska S."/>
            <person name="Pruitt K."/>
            <person name="Puig M."/>
            <person name="Quesneville H."/>
            <person name="Ram K.R."/>
            <person name="Rand D."/>
            <person name="Rasmussen M.D."/>
            <person name="Reed L.K."/>
            <person name="Reenan R."/>
            <person name="Reily A."/>
            <person name="Remington K.A."/>
            <person name="Rieger T.T."/>
            <person name="Ritchie M.G."/>
            <person name="Robin C."/>
            <person name="Rogers Y.H."/>
            <person name="Rohde C."/>
            <person name="Rozas J."/>
            <person name="Rubenfield M.J."/>
            <person name="Ruiz A."/>
            <person name="Russo S."/>
            <person name="Salzberg S.L."/>
            <person name="Sanchez-Gracia A."/>
            <person name="Saranga D.J."/>
            <person name="Sato H."/>
            <person name="Schaeffer S.W."/>
            <person name="Schatz M.C."/>
            <person name="Schlenke T."/>
            <person name="Schwartz R."/>
            <person name="Segarra C."/>
            <person name="Singh R.S."/>
            <person name="Sirot L."/>
            <person name="Sirota M."/>
            <person name="Sisneros N.B."/>
            <person name="Smith C.D."/>
            <person name="Smith T.F."/>
            <person name="Spieth J."/>
            <person name="Stage D.E."/>
            <person name="Stark A."/>
            <person name="Stephan W."/>
            <person name="Strausberg R.L."/>
            <person name="Strempel S."/>
            <person name="Sturgill D."/>
            <person name="Sutton G."/>
            <person name="Sutton G.G."/>
            <person name="Tao W."/>
            <person name="Teichmann S."/>
            <person name="Tobari Y.N."/>
            <person name="Tomimura Y."/>
            <person name="Tsolas J.M."/>
            <person name="Valente V.L."/>
            <person name="Venter E."/>
            <person name="Venter J.C."/>
            <person name="Vicario S."/>
            <person name="Vieira F.G."/>
            <person name="Vilella A.J."/>
            <person name="Villasante A."/>
            <person name="Walenz B."/>
            <person name="Wang J."/>
            <person name="Wasserman M."/>
            <person name="Watts T."/>
            <person name="Wilson D."/>
            <person name="Wilson R.K."/>
            <person name="Wing R.A."/>
            <person name="Wolfner M.F."/>
            <person name="Wong A."/>
            <person name="Wong G.K."/>
            <person name="Wu C.I."/>
            <person name="Wu G."/>
            <person name="Yamamoto D."/>
            <person name="Yang H.P."/>
            <person name="Yang S.P."/>
            <person name="Yorke J.A."/>
            <person name="Yoshida K."/>
            <person name="Zdobnov E."/>
            <person name="Zhang P."/>
            <person name="Zhang Y."/>
            <person name="Zimin A.V."/>
            <person name="Baldwin J."/>
            <person name="Abdouelleil A."/>
            <person name="Abdulkadir J."/>
            <person name="Abebe A."/>
            <person name="Abera B."/>
            <person name="Abreu J."/>
            <person name="Acer S.C."/>
            <person name="Aftuck L."/>
            <person name="Alexander A."/>
            <person name="An P."/>
            <person name="Anderson E."/>
            <person name="Anderson S."/>
            <person name="Arachi H."/>
            <person name="Azer M."/>
            <person name="Bachantsang P."/>
            <person name="Barry A."/>
            <person name="Bayul T."/>
            <person name="Berlin A."/>
            <person name="Bessette D."/>
            <person name="Bloom T."/>
            <person name="Blye J."/>
            <person name="Boguslavskiy L."/>
            <person name="Bonnet C."/>
            <person name="Boukhgalter B."/>
            <person name="Bourzgui I."/>
            <person name="Brown A."/>
            <person name="Cahill P."/>
            <person name="Channer S."/>
            <person name="Cheshatsang Y."/>
            <person name="Chuda L."/>
            <person name="Citroen M."/>
            <person name="Collymore A."/>
            <person name="Cooke P."/>
            <person name="Costello M."/>
            <person name="D'Aco K."/>
            <person name="Daza R."/>
            <person name="De Haan G."/>
            <person name="DeGray S."/>
            <person name="DeMaso C."/>
            <person name="Dhargay N."/>
            <person name="Dooley K."/>
            <person name="Dooley E."/>
            <person name="Doricent M."/>
            <person name="Dorje P."/>
            <person name="Dorjee K."/>
            <person name="Dupes A."/>
            <person name="Elong R."/>
            <person name="Falk J."/>
            <person name="Farina A."/>
            <person name="Faro S."/>
            <person name="Ferguson D."/>
            <person name="Fisher S."/>
            <person name="Foley C.D."/>
            <person name="Franke A."/>
            <person name="Friedrich D."/>
            <person name="Gadbois L."/>
            <person name="Gearin G."/>
            <person name="Gearin C.R."/>
            <person name="Giannoukos G."/>
            <person name="Goode T."/>
            <person name="Graham J."/>
            <person name="Grandbois E."/>
            <person name="Grewal S."/>
            <person name="Gyaltsen K."/>
            <person name="Hafez N."/>
            <person name="Hagos B."/>
            <person name="Hall J."/>
            <person name="Henson C."/>
            <person name="Hollinger A."/>
            <person name="Honan T."/>
            <person name="Huard M.D."/>
            <person name="Hughes L."/>
            <person name="Hurhula B."/>
            <person name="Husby M.E."/>
            <person name="Kamat A."/>
            <person name="Kanga B."/>
            <person name="Kashin S."/>
            <person name="Khazanovich D."/>
            <person name="Kisner P."/>
            <person name="Lance K."/>
            <person name="Lara M."/>
            <person name="Lee W."/>
            <person name="Lennon N."/>
            <person name="Letendre F."/>
            <person name="LeVine R."/>
            <person name="Lipovsky A."/>
            <person name="Liu X."/>
            <person name="Liu J."/>
            <person name="Liu S."/>
            <person name="Lokyitsang T."/>
            <person name="Lokyitsang Y."/>
            <person name="Lubonja R."/>
            <person name="Lui A."/>
            <person name="MacDonald P."/>
            <person name="Magnisalis V."/>
            <person name="Maru K."/>
            <person name="Matthews C."/>
            <person name="McCusker W."/>
            <person name="McDonough S."/>
            <person name="Mehta T."/>
            <person name="Meldrim J."/>
            <person name="Meneus L."/>
            <person name="Mihai O."/>
            <person name="Mihalev A."/>
            <person name="Mihova T."/>
            <person name="Mittelman R."/>
            <person name="Mlenga V."/>
            <person name="Montmayeur A."/>
            <person name="Mulrain L."/>
            <person name="Navidi A."/>
            <person name="Naylor J."/>
            <person name="Negash T."/>
            <person name="Nguyen T."/>
            <person name="Nguyen N."/>
            <person name="Nicol R."/>
            <person name="Norbu C."/>
            <person name="Norbu N."/>
            <person name="Novod N."/>
            <person name="O'Neill B."/>
            <person name="Osman S."/>
            <person name="Markiewicz E."/>
            <person name="Oyono O.L."/>
            <person name="Patti C."/>
            <person name="Phunkhang P."/>
            <person name="Pierre F."/>
            <person name="Priest M."/>
            <person name="Raghuraman S."/>
            <person name="Rege F."/>
            <person name="Reyes R."/>
            <person name="Rise C."/>
            <person name="Rogov P."/>
            <person name="Ross K."/>
            <person name="Ryan E."/>
            <person name="Settipalli S."/>
            <person name="Shea T."/>
            <person name="Sherpa N."/>
            <person name="Shi L."/>
            <person name="Shih D."/>
            <person name="Sparrow T."/>
            <person name="Spaulding J."/>
            <person name="Stalker J."/>
            <person name="Stange-Thomann N."/>
            <person name="Stavropoulos S."/>
            <person name="Stone C."/>
            <person name="Strader C."/>
            <person name="Tesfaye S."/>
            <person name="Thomson T."/>
            <person name="Thoulutsang Y."/>
            <person name="Thoulutsang D."/>
            <person name="Topham K."/>
            <person name="Topping I."/>
            <person name="Tsamla T."/>
            <person name="Vassiliev H."/>
            <person name="Vo A."/>
            <person name="Wangchuk T."/>
            <person name="Wangdi T."/>
            <person name="Weiand M."/>
            <person name="Wilkinson J."/>
            <person name="Wilson A."/>
            <person name="Yadav S."/>
            <person name="Young G."/>
            <person name="Yu Q."/>
            <person name="Zembek L."/>
            <person name="Zhong D."/>
            <person name="Zimmer A."/>
            <person name="Zwirko Z."/>
            <person name="Jaffe D.B."/>
            <person name="Alvarez P."/>
            <person name="Brockman W."/>
            <person name="Butler J."/>
            <person name="Chin C."/>
            <person name="Gnerre S."/>
            <person name="Grabherr M."/>
            <person name="Kleber M."/>
            <person name="Mauceli E."/>
            <person name="MacCallum I."/>
        </authorList>
    </citation>
    <scope>NUCLEOTIDE SEQUENCE [LARGE SCALE GENOMIC DNA]</scope>
    <source>
        <strain evidence="3">Rob3c / Tucson 14021-0248.25</strain>
    </source>
</reference>
<dbReference type="HOGENOM" id="CLU_117338_0_0_1"/>
<evidence type="ECO:0000313" key="3">
    <source>
        <dbReference type="Proteomes" id="UP000001292"/>
    </source>
</evidence>
<dbReference type="Proteomes" id="UP000001292">
    <property type="component" value="Unassembled WGS sequence"/>
</dbReference>
<evidence type="ECO:0000313" key="2">
    <source>
        <dbReference type="EMBL" id="EDW44814.1"/>
    </source>
</evidence>
<dbReference type="OMA" id="HKNEHGP"/>
<sequence length="147" mass="16448">MEEQSPPRDSLLFGPPRHQQMPKVNLFRVAAIPVDVQLQRIRILEKDAGHGHGAESPHRKINAHERPLADCLNRPIGIRLPRLQLQLKDNINVNVSGRRSCAAPVGIASDIYIAQNRRIEKTESPRRSLCSSRHKNEHGPTAVRGAT</sequence>
<organism evidence="3">
    <name type="scientific">Drosophila sechellia</name>
    <name type="common">Fruit fly</name>
    <dbReference type="NCBI Taxonomy" id="7238"/>
    <lineage>
        <taxon>Eukaryota</taxon>
        <taxon>Metazoa</taxon>
        <taxon>Ecdysozoa</taxon>
        <taxon>Arthropoda</taxon>
        <taxon>Hexapoda</taxon>
        <taxon>Insecta</taxon>
        <taxon>Pterygota</taxon>
        <taxon>Neoptera</taxon>
        <taxon>Endopterygota</taxon>
        <taxon>Diptera</taxon>
        <taxon>Brachycera</taxon>
        <taxon>Muscomorpha</taxon>
        <taxon>Ephydroidea</taxon>
        <taxon>Drosophilidae</taxon>
        <taxon>Drosophila</taxon>
        <taxon>Sophophora</taxon>
    </lineage>
</organism>
<accession>B4IBQ6</accession>
<protein>
    <submittedName>
        <fullName evidence="2">GM15186</fullName>
    </submittedName>
</protein>
<keyword evidence="3" id="KW-1185">Reference proteome</keyword>
<dbReference type="AlphaFoldDB" id="B4IBQ6"/>
<evidence type="ECO:0000256" key="1">
    <source>
        <dbReference type="SAM" id="MobiDB-lite"/>
    </source>
</evidence>
<proteinExistence type="predicted"/>
<gene>
    <name evidence="2" type="primary">Dsec\GM15186</name>
    <name evidence="2" type="ORF">Dsec_GM15186</name>
</gene>
<dbReference type="EMBL" id="CH480827">
    <property type="protein sequence ID" value="EDW44814.1"/>
    <property type="molecule type" value="Genomic_DNA"/>
</dbReference>
<feature type="region of interest" description="Disordered" evidence="1">
    <location>
        <begin position="122"/>
        <end position="147"/>
    </location>
</feature>
<dbReference type="PhylomeDB" id="B4IBQ6"/>
<name>B4IBQ6_DROSE</name>